<evidence type="ECO:0000256" key="3">
    <source>
        <dbReference type="ARBA" id="ARBA00022692"/>
    </source>
</evidence>
<organism evidence="11 12">
    <name type="scientific">Cylindrotheca closterium</name>
    <dbReference type="NCBI Taxonomy" id="2856"/>
    <lineage>
        <taxon>Eukaryota</taxon>
        <taxon>Sar</taxon>
        <taxon>Stramenopiles</taxon>
        <taxon>Ochrophyta</taxon>
        <taxon>Bacillariophyta</taxon>
        <taxon>Bacillariophyceae</taxon>
        <taxon>Bacillariophycidae</taxon>
        <taxon>Bacillariales</taxon>
        <taxon>Bacillariaceae</taxon>
        <taxon>Cylindrotheca</taxon>
    </lineage>
</organism>
<gene>
    <name evidence="11" type="ORF">CYCCA115_LOCUS22586</name>
</gene>
<dbReference type="Proteomes" id="UP001295423">
    <property type="component" value="Unassembled WGS sequence"/>
</dbReference>
<name>A0AAD2GAZ1_9STRA</name>
<keyword evidence="4 9" id="KW-0732">Signal</keyword>
<dbReference type="SMART" id="SM01190">
    <property type="entry name" value="EMP24_GP25L"/>
    <property type="match status" value="1"/>
</dbReference>
<dbReference type="PROSITE" id="PS50866">
    <property type="entry name" value="GOLD"/>
    <property type="match status" value="1"/>
</dbReference>
<dbReference type="EMBL" id="CAKOGP040002313">
    <property type="protein sequence ID" value="CAJ1967045.1"/>
    <property type="molecule type" value="Genomic_DNA"/>
</dbReference>
<keyword evidence="12" id="KW-1185">Reference proteome</keyword>
<comment type="similarity">
    <text evidence="2 7">Belongs to the EMP24/GP25L family.</text>
</comment>
<evidence type="ECO:0000256" key="8">
    <source>
        <dbReference type="SAM" id="Phobius"/>
    </source>
</evidence>
<evidence type="ECO:0000256" key="5">
    <source>
        <dbReference type="ARBA" id="ARBA00022989"/>
    </source>
</evidence>
<dbReference type="Pfam" id="PF01105">
    <property type="entry name" value="EMP24_GP25L"/>
    <property type="match status" value="1"/>
</dbReference>
<evidence type="ECO:0000256" key="9">
    <source>
        <dbReference type="SAM" id="SignalP"/>
    </source>
</evidence>
<feature type="domain" description="GOLD" evidence="10">
    <location>
        <begin position="35"/>
        <end position="126"/>
    </location>
</feature>
<keyword evidence="5 8" id="KW-1133">Transmembrane helix</keyword>
<evidence type="ECO:0000256" key="2">
    <source>
        <dbReference type="ARBA" id="ARBA00007104"/>
    </source>
</evidence>
<evidence type="ECO:0000256" key="6">
    <source>
        <dbReference type="ARBA" id="ARBA00023136"/>
    </source>
</evidence>
<protein>
    <recommendedName>
        <fullName evidence="10">GOLD domain-containing protein</fullName>
    </recommendedName>
</protein>
<feature type="transmembrane region" description="Helical" evidence="8">
    <location>
        <begin position="190"/>
        <end position="209"/>
    </location>
</feature>
<dbReference type="InterPro" id="IPR009038">
    <property type="entry name" value="GOLD_dom"/>
</dbReference>
<evidence type="ECO:0000256" key="1">
    <source>
        <dbReference type="ARBA" id="ARBA00004479"/>
    </source>
</evidence>
<keyword evidence="6 8" id="KW-0472">Membrane</keyword>
<proteinExistence type="inferred from homology"/>
<keyword evidence="3 7" id="KW-0812">Transmembrane</keyword>
<evidence type="ECO:0000313" key="11">
    <source>
        <dbReference type="EMBL" id="CAJ1967045.1"/>
    </source>
</evidence>
<sequence>MVSSISKMALLLILGAILSPCDAFSYVVTLQPENEDCFVILIPRGKLSIIGGSFQVEDNDVSPKDFTATITELPKGNIVYEPKKEALAGHFLLKSDLRSTHYSLCFRNNARDDDDNSFDVGFNIRVGDLPRGRGEEEIGPETKRAYELVDRAVKIHEDWSVMLDHLDYAHNREAVYEDLASSILYRLAKWTYIEAFLVIGMATGQVMYWKKFFETKRYL</sequence>
<dbReference type="GO" id="GO:0016020">
    <property type="term" value="C:membrane"/>
    <property type="evidence" value="ECO:0007669"/>
    <property type="project" value="UniProtKB-SubCell"/>
</dbReference>
<reference evidence="11" key="1">
    <citation type="submission" date="2023-08" db="EMBL/GenBank/DDBJ databases">
        <authorList>
            <person name="Audoor S."/>
            <person name="Bilcke G."/>
        </authorList>
    </citation>
    <scope>NUCLEOTIDE SEQUENCE</scope>
</reference>
<feature type="signal peptide" evidence="9">
    <location>
        <begin position="1"/>
        <end position="23"/>
    </location>
</feature>
<evidence type="ECO:0000256" key="4">
    <source>
        <dbReference type="ARBA" id="ARBA00022729"/>
    </source>
</evidence>
<accession>A0AAD2GAZ1</accession>
<dbReference type="InterPro" id="IPR015720">
    <property type="entry name" value="Emp24-like"/>
</dbReference>
<evidence type="ECO:0000256" key="7">
    <source>
        <dbReference type="RuleBase" id="RU003827"/>
    </source>
</evidence>
<dbReference type="PANTHER" id="PTHR22811">
    <property type="entry name" value="TRANSMEMBRANE EMP24 DOMAIN-CONTAINING PROTEIN"/>
    <property type="match status" value="1"/>
</dbReference>
<evidence type="ECO:0000259" key="10">
    <source>
        <dbReference type="PROSITE" id="PS50866"/>
    </source>
</evidence>
<evidence type="ECO:0000313" key="12">
    <source>
        <dbReference type="Proteomes" id="UP001295423"/>
    </source>
</evidence>
<comment type="caution">
    <text evidence="11">The sequence shown here is derived from an EMBL/GenBank/DDBJ whole genome shotgun (WGS) entry which is preliminary data.</text>
</comment>
<comment type="subcellular location">
    <subcellularLocation>
        <location evidence="1 7">Membrane</location>
        <topology evidence="1 7">Single-pass type I membrane protein</topology>
    </subcellularLocation>
</comment>
<dbReference type="AlphaFoldDB" id="A0AAD2GAZ1"/>
<feature type="chain" id="PRO_5042274788" description="GOLD domain-containing protein" evidence="9">
    <location>
        <begin position="24"/>
        <end position="219"/>
    </location>
</feature>